<feature type="compositionally biased region" description="Polar residues" evidence="1">
    <location>
        <begin position="16"/>
        <end position="30"/>
    </location>
</feature>
<dbReference type="AlphaFoldDB" id="A0AAV6PWT0"/>
<keyword evidence="3" id="KW-1185">Reference proteome</keyword>
<dbReference type="Proteomes" id="UP000693946">
    <property type="component" value="Linkage Group LG9"/>
</dbReference>
<protein>
    <submittedName>
        <fullName evidence="2">Uncharacterized protein</fullName>
    </submittedName>
</protein>
<proteinExistence type="predicted"/>
<reference evidence="2 3" key="1">
    <citation type="journal article" date="2021" name="Sci. Rep.">
        <title>Chromosome anchoring in Senegalese sole (Solea senegalensis) reveals sex-associated markers and genome rearrangements in flatfish.</title>
        <authorList>
            <person name="Guerrero-Cozar I."/>
            <person name="Gomez-Garrido J."/>
            <person name="Berbel C."/>
            <person name="Martinez-Blanch J.F."/>
            <person name="Alioto T."/>
            <person name="Claros M.G."/>
            <person name="Gagnaire P.A."/>
            <person name="Manchado M."/>
        </authorList>
    </citation>
    <scope>NUCLEOTIDE SEQUENCE [LARGE SCALE GENOMIC DNA]</scope>
    <source>
        <strain evidence="2">Sse05_10M</strain>
    </source>
</reference>
<feature type="region of interest" description="Disordered" evidence="1">
    <location>
        <begin position="1"/>
        <end position="47"/>
    </location>
</feature>
<evidence type="ECO:0000313" key="2">
    <source>
        <dbReference type="EMBL" id="KAG7475557.1"/>
    </source>
</evidence>
<comment type="caution">
    <text evidence="2">The sequence shown here is derived from an EMBL/GenBank/DDBJ whole genome shotgun (WGS) entry which is preliminary data.</text>
</comment>
<feature type="compositionally biased region" description="Gly residues" evidence="1">
    <location>
        <begin position="1"/>
        <end position="10"/>
    </location>
</feature>
<evidence type="ECO:0000256" key="1">
    <source>
        <dbReference type="SAM" id="MobiDB-lite"/>
    </source>
</evidence>
<gene>
    <name evidence="2" type="ORF">JOB18_033671</name>
</gene>
<evidence type="ECO:0000313" key="3">
    <source>
        <dbReference type="Proteomes" id="UP000693946"/>
    </source>
</evidence>
<name>A0AAV6PWT0_SOLSE</name>
<dbReference type="EMBL" id="JAGKHQ010000021">
    <property type="protein sequence ID" value="KAG7475557.1"/>
    <property type="molecule type" value="Genomic_DNA"/>
</dbReference>
<sequence length="71" mass="7489">MVMGEGGGDTAGENVNMASQVFSQNSTSLQKRPRPRLPVLPGPPDAHRPAASICLKEKMLSGCNVTHGQVM</sequence>
<accession>A0AAV6PWT0</accession>
<organism evidence="2 3">
    <name type="scientific">Solea senegalensis</name>
    <name type="common">Senegalese sole</name>
    <dbReference type="NCBI Taxonomy" id="28829"/>
    <lineage>
        <taxon>Eukaryota</taxon>
        <taxon>Metazoa</taxon>
        <taxon>Chordata</taxon>
        <taxon>Craniata</taxon>
        <taxon>Vertebrata</taxon>
        <taxon>Euteleostomi</taxon>
        <taxon>Actinopterygii</taxon>
        <taxon>Neopterygii</taxon>
        <taxon>Teleostei</taxon>
        <taxon>Neoteleostei</taxon>
        <taxon>Acanthomorphata</taxon>
        <taxon>Carangaria</taxon>
        <taxon>Pleuronectiformes</taxon>
        <taxon>Pleuronectoidei</taxon>
        <taxon>Soleidae</taxon>
        <taxon>Solea</taxon>
    </lineage>
</organism>